<dbReference type="EMBL" id="GL440491">
    <property type="protein sequence ID" value="EFN65832.1"/>
    <property type="molecule type" value="Genomic_DNA"/>
</dbReference>
<dbReference type="InParanoid" id="E2AL57"/>
<organism evidence="2">
    <name type="scientific">Camponotus floridanus</name>
    <name type="common">Florida carpenter ant</name>
    <dbReference type="NCBI Taxonomy" id="104421"/>
    <lineage>
        <taxon>Eukaryota</taxon>
        <taxon>Metazoa</taxon>
        <taxon>Ecdysozoa</taxon>
        <taxon>Arthropoda</taxon>
        <taxon>Hexapoda</taxon>
        <taxon>Insecta</taxon>
        <taxon>Pterygota</taxon>
        <taxon>Neoptera</taxon>
        <taxon>Endopterygota</taxon>
        <taxon>Hymenoptera</taxon>
        <taxon>Apocrita</taxon>
        <taxon>Aculeata</taxon>
        <taxon>Formicoidea</taxon>
        <taxon>Formicidae</taxon>
        <taxon>Formicinae</taxon>
        <taxon>Camponotus</taxon>
    </lineage>
</organism>
<proteinExistence type="predicted"/>
<protein>
    <submittedName>
        <fullName evidence="1">Uncharacterized protein</fullName>
    </submittedName>
</protein>
<evidence type="ECO:0000313" key="2">
    <source>
        <dbReference type="Proteomes" id="UP000000311"/>
    </source>
</evidence>
<name>E2AL57_CAMFO</name>
<dbReference type="Proteomes" id="UP000000311">
    <property type="component" value="Unassembled WGS sequence"/>
</dbReference>
<keyword evidence="2" id="KW-1185">Reference proteome</keyword>
<gene>
    <name evidence="1" type="ORF">EAG_06624</name>
</gene>
<accession>E2AL57</accession>
<evidence type="ECO:0000313" key="1">
    <source>
        <dbReference type="EMBL" id="EFN65832.1"/>
    </source>
</evidence>
<reference evidence="1 2" key="1">
    <citation type="journal article" date="2010" name="Science">
        <title>Genomic comparison of the ants Camponotus floridanus and Harpegnathos saltator.</title>
        <authorList>
            <person name="Bonasio R."/>
            <person name="Zhang G."/>
            <person name="Ye C."/>
            <person name="Mutti N.S."/>
            <person name="Fang X."/>
            <person name="Qin N."/>
            <person name="Donahue G."/>
            <person name="Yang P."/>
            <person name="Li Q."/>
            <person name="Li C."/>
            <person name="Zhang P."/>
            <person name="Huang Z."/>
            <person name="Berger S.L."/>
            <person name="Reinberg D."/>
            <person name="Wang J."/>
            <person name="Liebig J."/>
        </authorList>
    </citation>
    <scope>NUCLEOTIDE SEQUENCE [LARGE SCALE GENOMIC DNA]</scope>
    <source>
        <strain evidence="2">C129</strain>
    </source>
</reference>
<dbReference type="AlphaFoldDB" id="E2AL57"/>
<sequence length="298" mass="33183">MTEGRLLYFAFSFIGSVQEIGQLLRFEVAQWLWGLVEDVRFELRSGGRRSPCSEDGPTVIALYLMISRRQKIRTTELKTTSQAADWKMKRIPKKTGPAWPADPVYKDQNYRQIPSHVDPGPLRKGNAVLQLGDDPPRKPSLRKCKPPLRKTLDFLPGTAGVNSVYQSSRTIVEKSLGAYLALVTVTGCQLTPGVADLSLSGGFVPTVTCSTRDVAILAVSYRVPKSGIYAENFFASTGYQPCPSATYRVLGYRILPLPHRYRGAEIPCLAPNFTLLSGELPDIVRYRNLEIPLKTLHR</sequence>